<feature type="domain" description="Solute-binding protein family 5" evidence="3">
    <location>
        <begin position="126"/>
        <end position="496"/>
    </location>
</feature>
<evidence type="ECO:0000256" key="1">
    <source>
        <dbReference type="SAM" id="MobiDB-lite"/>
    </source>
</evidence>
<dbReference type="CDD" id="cd00995">
    <property type="entry name" value="PBP2_NikA_DppA_OppA_like"/>
    <property type="match status" value="1"/>
</dbReference>
<dbReference type="Gene3D" id="3.10.105.10">
    <property type="entry name" value="Dipeptide-binding Protein, Domain 3"/>
    <property type="match status" value="1"/>
</dbReference>
<accession>A0A1H0S5U9</accession>
<dbReference type="GO" id="GO:0042597">
    <property type="term" value="C:periplasmic space"/>
    <property type="evidence" value="ECO:0007669"/>
    <property type="project" value="UniProtKB-ARBA"/>
</dbReference>
<dbReference type="Proteomes" id="UP000198741">
    <property type="component" value="Chromosome I"/>
</dbReference>
<feature type="compositionally biased region" description="Low complexity" evidence="1">
    <location>
        <begin position="31"/>
        <end position="73"/>
    </location>
</feature>
<sequence>MIHTMRRPPRRTRFALTLAGALVLAGCTVSGGSDDAASSSSPSSTAQASSAASGSAASAGSATSGAASSSGAALVQPDPNSSFIVSESEPGDLNPGKQITAYDQVMALYTSLTDVSTDGVVSMAQAQSVTSTDATNWTIKIKPGWTFHNGEPVTAQSYVDGWNATAYGPNAWANTGQLAKIVGYDDLNPKSGTPKTKTMSGLKVVDTTTFTVKLISPDGQFPLQLSQAQTGLFPMPKAAFKNLDAYNKQPIGDGAYMMTSPHQENQDIVVTAYPKYAGTPAKTAKITFRNYTDPATAYNDALAGNIDVVGIGAAKATSAQKDFGDRLHVNDAPGIAFLGLPLWDKRYTNVKVRQAISMSIDRDAVNKVIYAGLYTPATSFTPPTEPGTPANACGEACTYNPVKAKQLLAEAGGWTGPMVITYPGGFGLDELYKAYANQIKRNLGITDVTTKATTDFADFAKQRADSKLQGPYFSRWGALYPSQQNTLNAFFIKGGGGGGCTNCAAYYTDEVKNLIDQANAQVDQTKAVAGYVAVQKVLARDLPVIPMFYEKYMFVTSKKITALPASQGSPVWSQVTVS</sequence>
<dbReference type="PIRSF" id="PIRSF002741">
    <property type="entry name" value="MppA"/>
    <property type="match status" value="1"/>
</dbReference>
<dbReference type="STRING" id="1090615.SAMN04515671_3921"/>
<feature type="chain" id="PRO_5039682767" evidence="2">
    <location>
        <begin position="32"/>
        <end position="578"/>
    </location>
</feature>
<dbReference type="AlphaFoldDB" id="A0A1H0S5U9"/>
<dbReference type="InterPro" id="IPR030678">
    <property type="entry name" value="Peptide/Ni-bd"/>
</dbReference>
<dbReference type="GO" id="GO:0015833">
    <property type="term" value="P:peptide transport"/>
    <property type="evidence" value="ECO:0007669"/>
    <property type="project" value="TreeGrafter"/>
</dbReference>
<dbReference type="PROSITE" id="PS51257">
    <property type="entry name" value="PROKAR_LIPOPROTEIN"/>
    <property type="match status" value="1"/>
</dbReference>
<keyword evidence="5" id="KW-1185">Reference proteome</keyword>
<name>A0A1H0S5U9_9ACTN</name>
<evidence type="ECO:0000313" key="5">
    <source>
        <dbReference type="Proteomes" id="UP000198741"/>
    </source>
</evidence>
<dbReference type="Gene3D" id="3.40.190.10">
    <property type="entry name" value="Periplasmic binding protein-like II"/>
    <property type="match status" value="1"/>
</dbReference>
<dbReference type="Pfam" id="PF00496">
    <property type="entry name" value="SBP_bac_5"/>
    <property type="match status" value="1"/>
</dbReference>
<dbReference type="PANTHER" id="PTHR30290:SF83">
    <property type="entry name" value="ABC TRANSPORTER SUBSTRATE-BINDING PROTEIN"/>
    <property type="match status" value="1"/>
</dbReference>
<organism evidence="4 5">
    <name type="scientific">Nakamurella panacisegetis</name>
    <dbReference type="NCBI Taxonomy" id="1090615"/>
    <lineage>
        <taxon>Bacteria</taxon>
        <taxon>Bacillati</taxon>
        <taxon>Actinomycetota</taxon>
        <taxon>Actinomycetes</taxon>
        <taxon>Nakamurellales</taxon>
        <taxon>Nakamurellaceae</taxon>
        <taxon>Nakamurella</taxon>
    </lineage>
</organism>
<feature type="region of interest" description="Disordered" evidence="1">
    <location>
        <begin position="31"/>
        <end position="97"/>
    </location>
</feature>
<evidence type="ECO:0000259" key="3">
    <source>
        <dbReference type="Pfam" id="PF00496"/>
    </source>
</evidence>
<evidence type="ECO:0000256" key="2">
    <source>
        <dbReference type="SAM" id="SignalP"/>
    </source>
</evidence>
<dbReference type="GO" id="GO:0043190">
    <property type="term" value="C:ATP-binding cassette (ABC) transporter complex"/>
    <property type="evidence" value="ECO:0007669"/>
    <property type="project" value="InterPro"/>
</dbReference>
<dbReference type="EMBL" id="LT629710">
    <property type="protein sequence ID" value="SDP37132.1"/>
    <property type="molecule type" value="Genomic_DNA"/>
</dbReference>
<dbReference type="GO" id="GO:1904680">
    <property type="term" value="F:peptide transmembrane transporter activity"/>
    <property type="evidence" value="ECO:0007669"/>
    <property type="project" value="TreeGrafter"/>
</dbReference>
<keyword evidence="2" id="KW-0732">Signal</keyword>
<protein>
    <submittedName>
        <fullName evidence="4">Oligopeptide transport system substrate-binding protein</fullName>
    </submittedName>
</protein>
<reference evidence="4 5" key="1">
    <citation type="submission" date="2016-10" db="EMBL/GenBank/DDBJ databases">
        <authorList>
            <person name="de Groot N.N."/>
        </authorList>
    </citation>
    <scope>NUCLEOTIDE SEQUENCE [LARGE SCALE GENOMIC DNA]</scope>
    <source>
        <strain evidence="5">P4-7,KCTC 19426,CECT 7604</strain>
    </source>
</reference>
<dbReference type="PANTHER" id="PTHR30290">
    <property type="entry name" value="PERIPLASMIC BINDING COMPONENT OF ABC TRANSPORTER"/>
    <property type="match status" value="1"/>
</dbReference>
<dbReference type="InterPro" id="IPR039424">
    <property type="entry name" value="SBP_5"/>
</dbReference>
<dbReference type="InterPro" id="IPR000914">
    <property type="entry name" value="SBP_5_dom"/>
</dbReference>
<dbReference type="SUPFAM" id="SSF53850">
    <property type="entry name" value="Periplasmic binding protein-like II"/>
    <property type="match status" value="1"/>
</dbReference>
<proteinExistence type="predicted"/>
<gene>
    <name evidence="4" type="ORF">SAMN04515671_3921</name>
</gene>
<evidence type="ECO:0000313" key="4">
    <source>
        <dbReference type="EMBL" id="SDP37132.1"/>
    </source>
</evidence>
<feature type="signal peptide" evidence="2">
    <location>
        <begin position="1"/>
        <end position="31"/>
    </location>
</feature>